<gene>
    <name evidence="3" type="ORF">SAMN05444008_101171</name>
</gene>
<dbReference type="Pfam" id="PF04326">
    <property type="entry name" value="SLFN_AlbA_2"/>
    <property type="match status" value="1"/>
</dbReference>
<feature type="transmembrane region" description="Helical" evidence="1">
    <location>
        <begin position="60"/>
        <end position="81"/>
    </location>
</feature>
<dbReference type="GO" id="GO:0003677">
    <property type="term" value="F:DNA binding"/>
    <property type="evidence" value="ECO:0007669"/>
    <property type="project" value="UniProtKB-KW"/>
</dbReference>
<keyword evidence="1" id="KW-1133">Transmembrane helix</keyword>
<dbReference type="PANTHER" id="PTHR30595">
    <property type="entry name" value="GLPR-RELATED TRANSCRIPTIONAL REPRESSOR"/>
    <property type="match status" value="1"/>
</dbReference>
<feature type="transmembrane region" description="Helical" evidence="1">
    <location>
        <begin position="12"/>
        <end position="33"/>
    </location>
</feature>
<protein>
    <submittedName>
        <fullName evidence="3">Putative DNA-binding domain-containing protein</fullName>
    </submittedName>
</protein>
<accession>A0A1M4SM91</accession>
<keyword evidence="1" id="KW-0472">Membrane</keyword>
<dbReference type="AlphaFoldDB" id="A0A1M4SM91"/>
<keyword evidence="3" id="KW-0238">DNA-binding</keyword>
<dbReference type="STRING" id="1302690.BUE76_23735"/>
<name>A0A1M4SM91_9BACT</name>
<dbReference type="Gene3D" id="3.30.950.30">
    <property type="entry name" value="Schlafen, AAA domain"/>
    <property type="match status" value="1"/>
</dbReference>
<dbReference type="InterPro" id="IPR007421">
    <property type="entry name" value="Schlafen_AlbA_2_dom"/>
</dbReference>
<evidence type="ECO:0000259" key="2">
    <source>
        <dbReference type="Pfam" id="PF04326"/>
    </source>
</evidence>
<dbReference type="EMBL" id="FQUO01000001">
    <property type="protein sequence ID" value="SHE33289.1"/>
    <property type="molecule type" value="Genomic_DNA"/>
</dbReference>
<evidence type="ECO:0000256" key="1">
    <source>
        <dbReference type="SAM" id="Phobius"/>
    </source>
</evidence>
<proteinExistence type="predicted"/>
<sequence length="252" mass="28103">MPAMSAYNHKWAWSATGSILGLFVLAPLVIIPLEYHFGNHNLSLRNIVSDFYQNAVRIDFVSGSLFLLFLTLGGLVGNMLFKIKKGHKADDSHYAPFGHFLIKGECDTVEFKSSFRWDYRLQKTSKDIEFASLKTLAAFTNTNGGTLLIGVDDASAVVGLEKDYNTLKKPGRDGFEQYIMQAVSLSLGTENCKFLDISFVACDSKDVCMIHVKKATAPVFLKQQQNTHFFVRAGNGTRELNIQEALKYIKGL</sequence>
<feature type="domain" description="Schlafen AlbA-2" evidence="2">
    <location>
        <begin position="105"/>
        <end position="241"/>
    </location>
</feature>
<evidence type="ECO:0000313" key="3">
    <source>
        <dbReference type="EMBL" id="SHE33289.1"/>
    </source>
</evidence>
<dbReference type="PANTHER" id="PTHR30595:SF6">
    <property type="entry name" value="SCHLAFEN ALBA-2 DOMAIN-CONTAINING PROTEIN"/>
    <property type="match status" value="1"/>
</dbReference>
<organism evidence="3 4">
    <name type="scientific">Cnuella takakiae</name>
    <dbReference type="NCBI Taxonomy" id="1302690"/>
    <lineage>
        <taxon>Bacteria</taxon>
        <taxon>Pseudomonadati</taxon>
        <taxon>Bacteroidota</taxon>
        <taxon>Chitinophagia</taxon>
        <taxon>Chitinophagales</taxon>
        <taxon>Chitinophagaceae</taxon>
        <taxon>Cnuella</taxon>
    </lineage>
</organism>
<keyword evidence="1" id="KW-0812">Transmembrane</keyword>
<reference evidence="3 4" key="1">
    <citation type="submission" date="2016-11" db="EMBL/GenBank/DDBJ databases">
        <authorList>
            <person name="Jaros S."/>
            <person name="Januszkiewicz K."/>
            <person name="Wedrychowicz H."/>
        </authorList>
    </citation>
    <scope>NUCLEOTIDE SEQUENCE [LARGE SCALE GENOMIC DNA]</scope>
    <source>
        <strain evidence="3 4">DSM 26897</strain>
    </source>
</reference>
<keyword evidence="4" id="KW-1185">Reference proteome</keyword>
<dbReference type="Proteomes" id="UP000184368">
    <property type="component" value="Unassembled WGS sequence"/>
</dbReference>
<evidence type="ECO:0000313" key="4">
    <source>
        <dbReference type="Proteomes" id="UP000184368"/>
    </source>
</evidence>
<dbReference type="InterPro" id="IPR038461">
    <property type="entry name" value="Schlafen_AlbA_2_dom_sf"/>
</dbReference>